<reference evidence="7" key="1">
    <citation type="submission" date="2016-10" db="EMBL/GenBank/DDBJ databases">
        <authorList>
            <person name="Varghese N."/>
            <person name="Submissions S."/>
        </authorList>
    </citation>
    <scope>NUCLEOTIDE SEQUENCE [LARGE SCALE GENOMIC DNA]</scope>
    <source>
        <strain evidence="7">DSM 44142</strain>
    </source>
</reference>
<keyword evidence="7" id="KW-1185">Reference proteome</keyword>
<proteinExistence type="inferred from homology"/>
<dbReference type="InterPro" id="IPR029058">
    <property type="entry name" value="AB_hydrolase_fold"/>
</dbReference>
<evidence type="ECO:0000256" key="3">
    <source>
        <dbReference type="ARBA" id="ARBA00024293"/>
    </source>
</evidence>
<accession>A0A1H1CAW6</accession>
<dbReference type="PANTHER" id="PTHR11487">
    <property type="entry name" value="THIOESTERASE"/>
    <property type="match status" value="1"/>
</dbReference>
<organism evidence="6 7">
    <name type="scientific">Tsukamurella pulmonis</name>
    <dbReference type="NCBI Taxonomy" id="47312"/>
    <lineage>
        <taxon>Bacteria</taxon>
        <taxon>Bacillati</taxon>
        <taxon>Actinomycetota</taxon>
        <taxon>Actinomycetes</taxon>
        <taxon>Mycobacteriales</taxon>
        <taxon>Tsukamurellaceae</taxon>
        <taxon>Tsukamurella</taxon>
    </lineage>
</organism>
<dbReference type="RefSeq" id="WP_331711112.1">
    <property type="nucleotide sequence ID" value="NZ_FNLF01000002.1"/>
</dbReference>
<dbReference type="SUPFAM" id="SSF53474">
    <property type="entry name" value="alpha/beta-Hydrolases"/>
    <property type="match status" value="1"/>
</dbReference>
<dbReference type="STRING" id="47312.SAMN04489765_1111"/>
<dbReference type="Pfam" id="PF00975">
    <property type="entry name" value="Thioesterase"/>
    <property type="match status" value="1"/>
</dbReference>
<name>A0A1H1CAW6_9ACTN</name>
<dbReference type="Gene3D" id="3.40.50.1820">
    <property type="entry name" value="alpha/beta hydrolase"/>
    <property type="match status" value="1"/>
</dbReference>
<evidence type="ECO:0000313" key="7">
    <source>
        <dbReference type="Proteomes" id="UP000183053"/>
    </source>
</evidence>
<dbReference type="EMBL" id="FNLF01000002">
    <property type="protein sequence ID" value="SDQ61219.1"/>
    <property type="molecule type" value="Genomic_DNA"/>
</dbReference>
<dbReference type="InterPro" id="IPR012223">
    <property type="entry name" value="TEII"/>
</dbReference>
<feature type="region of interest" description="Disordered" evidence="4">
    <location>
        <begin position="228"/>
        <end position="247"/>
    </location>
</feature>
<feature type="domain" description="Thioesterase" evidence="5">
    <location>
        <begin position="16"/>
        <end position="217"/>
    </location>
</feature>
<comment type="similarity">
    <text evidence="1">Belongs to the thioesterase family.</text>
</comment>
<evidence type="ECO:0000256" key="2">
    <source>
        <dbReference type="ARBA" id="ARBA00015007"/>
    </source>
</evidence>
<dbReference type="PANTHER" id="PTHR11487:SF0">
    <property type="entry name" value="S-ACYL FATTY ACID SYNTHASE THIOESTERASE, MEDIUM CHAIN"/>
    <property type="match status" value="1"/>
</dbReference>
<protein>
    <recommendedName>
        <fullName evidence="2">Thioesterase TesA</fullName>
    </recommendedName>
</protein>
<gene>
    <name evidence="6" type="ORF">SAMN04489765_1111</name>
</gene>
<comment type="catalytic activity">
    <reaction evidence="3">
        <text>a fatty acyl-CoA + H2O = a fatty acid + CoA + H(+)</text>
        <dbReference type="Rhea" id="RHEA:16781"/>
        <dbReference type="ChEBI" id="CHEBI:15377"/>
        <dbReference type="ChEBI" id="CHEBI:15378"/>
        <dbReference type="ChEBI" id="CHEBI:28868"/>
        <dbReference type="ChEBI" id="CHEBI:57287"/>
        <dbReference type="ChEBI" id="CHEBI:77636"/>
    </reaction>
</comment>
<dbReference type="GO" id="GO:0008610">
    <property type="term" value="P:lipid biosynthetic process"/>
    <property type="evidence" value="ECO:0007669"/>
    <property type="project" value="TreeGrafter"/>
</dbReference>
<dbReference type="InterPro" id="IPR001031">
    <property type="entry name" value="Thioesterase"/>
</dbReference>
<evidence type="ECO:0000313" key="6">
    <source>
        <dbReference type="EMBL" id="SDQ61219.1"/>
    </source>
</evidence>
<evidence type="ECO:0000256" key="4">
    <source>
        <dbReference type="SAM" id="MobiDB-lite"/>
    </source>
</evidence>
<dbReference type="AlphaFoldDB" id="A0A1H1CAW6"/>
<evidence type="ECO:0000259" key="5">
    <source>
        <dbReference type="Pfam" id="PF00975"/>
    </source>
</evidence>
<dbReference type="Proteomes" id="UP000183053">
    <property type="component" value="Unassembled WGS sequence"/>
</dbReference>
<evidence type="ECO:0000256" key="1">
    <source>
        <dbReference type="ARBA" id="ARBA00007169"/>
    </source>
</evidence>
<sequence>MRRAIVIKVHTVSTATLFIFPHAGGAPSYYVPFAQEFSSDLRRIAIPYPGRGGAHDVSSLDGIESLVDRLWRKLSPDTVGDGPIAFFGHSMGALVAFETACRFGAQGRAVDALFVSACAAPGHSGFDDVADSDDALLAAAAAMTGIDPQLLAHEEFASRILPTLRGFQAITRYRAPADAVLDCPIQAYVAADDAIATTDNMRHWADRTSRSFDMTTFGAVTTSTWTSMPRSWRRRSRGGSGRPSDPQRHAVLAARWFSCT</sequence>